<dbReference type="InterPro" id="IPR036291">
    <property type="entry name" value="NAD(P)-bd_dom_sf"/>
</dbReference>
<gene>
    <name evidence="1" type="primary">yeeZ</name>
    <name evidence="1" type="ORF">PSECIP111951_01902</name>
</gene>
<name>A0ABN8UKX1_9GAMM</name>
<dbReference type="PANTHER" id="PTHR40129">
    <property type="entry name" value="KETOPANTOATE REDUCTASE N-TERMINAL DOMAIN-CONTAINING PROTEIN"/>
    <property type="match status" value="1"/>
</dbReference>
<protein>
    <submittedName>
        <fullName evidence="1">Protein YeeZ</fullName>
    </submittedName>
</protein>
<reference evidence="1 2" key="1">
    <citation type="submission" date="2022-07" db="EMBL/GenBank/DDBJ databases">
        <authorList>
            <person name="Criscuolo A."/>
        </authorList>
    </citation>
    <scope>NUCLEOTIDE SEQUENCE [LARGE SCALE GENOMIC DNA]</scope>
    <source>
        <strain evidence="2">CIP 111951</strain>
    </source>
</reference>
<dbReference type="EMBL" id="CAMAPD010000008">
    <property type="protein sequence ID" value="CAH9058589.1"/>
    <property type="molecule type" value="Genomic_DNA"/>
</dbReference>
<dbReference type="RefSeq" id="WP_261593065.1">
    <property type="nucleotide sequence ID" value="NZ_CAMAPD010000008.1"/>
</dbReference>
<evidence type="ECO:0000313" key="2">
    <source>
        <dbReference type="Proteomes" id="UP001152485"/>
    </source>
</evidence>
<comment type="caution">
    <text evidence="1">The sequence shown here is derived from an EMBL/GenBank/DDBJ whole genome shotgun (WGS) entry which is preliminary data.</text>
</comment>
<dbReference type="PANTHER" id="PTHR40129:SF2">
    <property type="entry name" value="KETOPANTOATE REDUCTASE N-TERMINAL DOMAIN-CONTAINING PROTEIN"/>
    <property type="match status" value="1"/>
</dbReference>
<organism evidence="1 2">
    <name type="scientific">Pseudoalteromonas holothuriae</name>
    <dbReference type="NCBI Taxonomy" id="2963714"/>
    <lineage>
        <taxon>Bacteria</taxon>
        <taxon>Pseudomonadati</taxon>
        <taxon>Pseudomonadota</taxon>
        <taxon>Gammaproteobacteria</taxon>
        <taxon>Alteromonadales</taxon>
        <taxon>Pseudoalteromonadaceae</taxon>
        <taxon>Pseudoalteromonas</taxon>
    </lineage>
</organism>
<sequence length="252" mass="28567">MNKLVVLGAGWLGKPLCLQAKQKGWLVEGTRTQDNCDQEYERIFRLENEQLISSISLNEAYWVCAIPPRARHESSNYLQLLDNALKLSQRFTCKGFLLCSSTGVYPKESGRYYESYDVQAVDARQSVLQKAEQMVLNMNGKVLRLAGLVGPDREPGRFVLGKQLASSSQGAINMVHQQDVIEAIFCLLDAWQKAARIYNVCNPWHPTRASYYQQKCAQFDTQVPTYASEEHSQRIIDGSAIHQLGFSYQHDI</sequence>
<evidence type="ECO:0000313" key="1">
    <source>
        <dbReference type="EMBL" id="CAH9058589.1"/>
    </source>
</evidence>
<proteinExistence type="predicted"/>
<dbReference type="Proteomes" id="UP001152485">
    <property type="component" value="Unassembled WGS sequence"/>
</dbReference>
<dbReference type="SUPFAM" id="SSF51735">
    <property type="entry name" value="NAD(P)-binding Rossmann-fold domains"/>
    <property type="match status" value="1"/>
</dbReference>
<dbReference type="Gene3D" id="3.40.50.720">
    <property type="entry name" value="NAD(P)-binding Rossmann-like Domain"/>
    <property type="match status" value="1"/>
</dbReference>
<accession>A0ABN8UKX1</accession>